<sequence length="539" mass="58129">MATTKQGKRRQQQAAQTFHCHGHVCIGQRGVAYTTLQGRVYTTPAKRVSRLIRYARGWSKLHREYRGGRVKPAAALRDTTAGLPSNFLHDRRQGIAMPTSNTQSIPGLAVHAHGGNSHAEQLAPGDLAVGVLVGRVSQSFDFFVFGIGCVLAFPQVFFPFASQIDGVFYSFAIFALAFIARPLGSMFFLVLQRHVGLPAKLTIALFLLGMATAGTAFLPGYATLGWAAILALAVLRFGQGFALGGSWNGLASLMALKAPKERRGWYAMLPQLSDPIGFIIAAALFAYIWSSLSHQEFVEWGWRYPFFAAFAINVVALFARLRMVVAPRYAEQLKERDLEPSSMRELVRSQGNNIALGAFAPLASYAMFHLVTIFALSWALLFTRQSVGSFLVVQIVGAFVALPCMLLSGVVANHFGRRTTLAAGGVLIAIYSGWTALLLSGGAVNSFLFIIFGYALLGFTHAQAAGAVSSNFRPEFRFCGAMITSDLGWLIGAGFAPLVALALARYAGVPYVGLYLLSGAIGTLAALWISRRSGGLPND</sequence>
<evidence type="ECO:0000256" key="7">
    <source>
        <dbReference type="SAM" id="Phobius"/>
    </source>
</evidence>
<comment type="caution">
    <text evidence="9">The sequence shown here is derived from an EMBL/GenBank/DDBJ whole genome shotgun (WGS) entry which is preliminary data.</text>
</comment>
<dbReference type="EMBL" id="JBFOHK010000001">
    <property type="protein sequence ID" value="MEW9571404.1"/>
    <property type="molecule type" value="Genomic_DNA"/>
</dbReference>
<keyword evidence="4 7" id="KW-0812">Transmembrane</keyword>
<evidence type="ECO:0000256" key="3">
    <source>
        <dbReference type="ARBA" id="ARBA00022475"/>
    </source>
</evidence>
<keyword evidence="6 7" id="KW-0472">Membrane</keyword>
<comment type="subcellular location">
    <subcellularLocation>
        <location evidence="1">Cell membrane</location>
        <topology evidence="1">Multi-pass membrane protein</topology>
    </subcellularLocation>
</comment>
<evidence type="ECO:0000256" key="4">
    <source>
        <dbReference type="ARBA" id="ARBA00022692"/>
    </source>
</evidence>
<feature type="transmembrane region" description="Helical" evidence="7">
    <location>
        <begin position="302"/>
        <end position="319"/>
    </location>
</feature>
<accession>A0ABV3QCJ9</accession>
<evidence type="ECO:0000256" key="5">
    <source>
        <dbReference type="ARBA" id="ARBA00022989"/>
    </source>
</evidence>
<evidence type="ECO:0000256" key="1">
    <source>
        <dbReference type="ARBA" id="ARBA00004651"/>
    </source>
</evidence>
<keyword evidence="2" id="KW-0813">Transport</keyword>
<evidence type="ECO:0000256" key="6">
    <source>
        <dbReference type="ARBA" id="ARBA00023136"/>
    </source>
</evidence>
<feature type="transmembrane region" description="Helical" evidence="7">
    <location>
        <begin position="203"/>
        <end position="222"/>
    </location>
</feature>
<feature type="transmembrane region" description="Helical" evidence="7">
    <location>
        <begin position="272"/>
        <end position="290"/>
    </location>
</feature>
<gene>
    <name evidence="9" type="ORF">ABQJ54_06555</name>
</gene>
<dbReference type="InterPro" id="IPR036259">
    <property type="entry name" value="MFS_trans_sf"/>
</dbReference>
<protein>
    <submittedName>
        <fullName evidence="9">MFS transporter</fullName>
    </submittedName>
</protein>
<dbReference type="Pfam" id="PF07690">
    <property type="entry name" value="MFS_1"/>
    <property type="match status" value="1"/>
</dbReference>
<dbReference type="PROSITE" id="PS50850">
    <property type="entry name" value="MFS"/>
    <property type="match status" value="1"/>
</dbReference>
<dbReference type="PANTHER" id="PTHR43045:SF2">
    <property type="entry name" value="INNER MEMBRANE METABOLITE TRANSPORT PROTEIN YHJE"/>
    <property type="match status" value="1"/>
</dbReference>
<dbReference type="RefSeq" id="WP_367853445.1">
    <property type="nucleotide sequence ID" value="NZ_JBFOHK010000001.1"/>
</dbReference>
<feature type="transmembrane region" description="Helical" evidence="7">
    <location>
        <begin position="487"/>
        <end position="506"/>
    </location>
</feature>
<name>A0ABV3QCJ9_9GAMM</name>
<keyword evidence="5 7" id="KW-1133">Transmembrane helix</keyword>
<dbReference type="SUPFAM" id="SSF103473">
    <property type="entry name" value="MFS general substrate transporter"/>
    <property type="match status" value="1"/>
</dbReference>
<reference evidence="9 10" key="1">
    <citation type="submission" date="2024-06" db="EMBL/GenBank/DDBJ databases">
        <authorList>
            <person name="Woo H."/>
        </authorList>
    </citation>
    <scope>NUCLEOTIDE SEQUENCE [LARGE SCALE GENOMIC DNA]</scope>
    <source>
        <strain evidence="9 10">Si-c</strain>
    </source>
</reference>
<feature type="transmembrane region" description="Helical" evidence="7">
    <location>
        <begin position="387"/>
        <end position="408"/>
    </location>
</feature>
<evidence type="ECO:0000256" key="2">
    <source>
        <dbReference type="ARBA" id="ARBA00022448"/>
    </source>
</evidence>
<dbReference type="Proteomes" id="UP001556220">
    <property type="component" value="Unassembled WGS sequence"/>
</dbReference>
<feature type="transmembrane region" description="Helical" evidence="7">
    <location>
        <begin position="446"/>
        <end position="466"/>
    </location>
</feature>
<evidence type="ECO:0000313" key="9">
    <source>
        <dbReference type="EMBL" id="MEW9571404.1"/>
    </source>
</evidence>
<evidence type="ECO:0000313" key="10">
    <source>
        <dbReference type="Proteomes" id="UP001556220"/>
    </source>
</evidence>
<dbReference type="InterPro" id="IPR020846">
    <property type="entry name" value="MFS_dom"/>
</dbReference>
<keyword evidence="3" id="KW-1003">Cell membrane</keyword>
<dbReference type="PANTHER" id="PTHR43045">
    <property type="entry name" value="SHIKIMATE TRANSPORTER"/>
    <property type="match status" value="1"/>
</dbReference>
<organism evidence="9 10">
    <name type="scientific">Rhodanobacter lycopersici</name>
    <dbReference type="NCBI Taxonomy" id="3162487"/>
    <lineage>
        <taxon>Bacteria</taxon>
        <taxon>Pseudomonadati</taxon>
        <taxon>Pseudomonadota</taxon>
        <taxon>Gammaproteobacteria</taxon>
        <taxon>Lysobacterales</taxon>
        <taxon>Rhodanobacteraceae</taxon>
        <taxon>Rhodanobacter</taxon>
    </lineage>
</organism>
<feature type="domain" description="Major facilitator superfamily (MFS) profile" evidence="8">
    <location>
        <begin position="127"/>
        <end position="534"/>
    </location>
</feature>
<keyword evidence="10" id="KW-1185">Reference proteome</keyword>
<feature type="transmembrane region" description="Helical" evidence="7">
    <location>
        <begin position="420"/>
        <end position="440"/>
    </location>
</feature>
<feature type="transmembrane region" description="Helical" evidence="7">
    <location>
        <begin position="354"/>
        <end position="381"/>
    </location>
</feature>
<feature type="transmembrane region" description="Helical" evidence="7">
    <location>
        <begin position="512"/>
        <end position="529"/>
    </location>
</feature>
<dbReference type="Gene3D" id="1.20.1250.20">
    <property type="entry name" value="MFS general substrate transporter like domains"/>
    <property type="match status" value="1"/>
</dbReference>
<evidence type="ECO:0000259" key="8">
    <source>
        <dbReference type="PROSITE" id="PS50850"/>
    </source>
</evidence>
<feature type="transmembrane region" description="Helical" evidence="7">
    <location>
        <begin position="142"/>
        <end position="161"/>
    </location>
</feature>
<dbReference type="InterPro" id="IPR011701">
    <property type="entry name" value="MFS"/>
</dbReference>
<feature type="transmembrane region" description="Helical" evidence="7">
    <location>
        <begin position="228"/>
        <end position="251"/>
    </location>
</feature>
<feature type="transmembrane region" description="Helical" evidence="7">
    <location>
        <begin position="167"/>
        <end position="191"/>
    </location>
</feature>
<proteinExistence type="predicted"/>